<evidence type="ECO:0000313" key="7">
    <source>
        <dbReference type="EMBL" id="AXE18066.1"/>
    </source>
</evidence>
<evidence type="ECO:0000313" key="8">
    <source>
        <dbReference type="Proteomes" id="UP000251993"/>
    </source>
</evidence>
<evidence type="ECO:0000256" key="3">
    <source>
        <dbReference type="ARBA" id="ARBA00022989"/>
    </source>
</evidence>
<feature type="domain" description="DUF202" evidence="6">
    <location>
        <begin position="19"/>
        <end position="80"/>
    </location>
</feature>
<dbReference type="Proteomes" id="UP000251993">
    <property type="component" value="Chromosome"/>
</dbReference>
<proteinExistence type="predicted"/>
<dbReference type="OrthoDB" id="965828at2"/>
<dbReference type="AlphaFoldDB" id="A0A344THE5"/>
<dbReference type="Pfam" id="PF02656">
    <property type="entry name" value="DUF202"/>
    <property type="match status" value="1"/>
</dbReference>
<gene>
    <name evidence="7" type="ORF">DR864_10130</name>
</gene>
<keyword evidence="8" id="KW-1185">Reference proteome</keyword>
<dbReference type="RefSeq" id="WP_114066851.1">
    <property type="nucleotide sequence ID" value="NZ_CP030850.1"/>
</dbReference>
<accession>A0A344THE5</accession>
<organism evidence="7 8">
    <name type="scientific">Runella rosea</name>
    <dbReference type="NCBI Taxonomy" id="2259595"/>
    <lineage>
        <taxon>Bacteria</taxon>
        <taxon>Pseudomonadati</taxon>
        <taxon>Bacteroidota</taxon>
        <taxon>Cytophagia</taxon>
        <taxon>Cytophagales</taxon>
        <taxon>Spirosomataceae</taxon>
        <taxon>Runella</taxon>
    </lineage>
</organism>
<evidence type="ECO:0000256" key="2">
    <source>
        <dbReference type="ARBA" id="ARBA00022692"/>
    </source>
</evidence>
<evidence type="ECO:0000256" key="4">
    <source>
        <dbReference type="ARBA" id="ARBA00023136"/>
    </source>
</evidence>
<name>A0A344THE5_9BACT</name>
<reference evidence="7 8" key="1">
    <citation type="submission" date="2018-07" db="EMBL/GenBank/DDBJ databases">
        <title>Genome sequencing of Runella.</title>
        <authorList>
            <person name="Baek M.-G."/>
            <person name="Yi H."/>
        </authorList>
    </citation>
    <scope>NUCLEOTIDE SEQUENCE [LARGE SCALE GENOMIC DNA]</scope>
    <source>
        <strain evidence="7 8">HYN0085</strain>
    </source>
</reference>
<evidence type="ECO:0000256" key="5">
    <source>
        <dbReference type="SAM" id="Phobius"/>
    </source>
</evidence>
<protein>
    <submittedName>
        <fullName evidence="7">DUF202 domain-containing protein</fullName>
    </submittedName>
</protein>
<evidence type="ECO:0000256" key="1">
    <source>
        <dbReference type="ARBA" id="ARBA00004127"/>
    </source>
</evidence>
<dbReference type="KEGG" id="run:DR864_10130"/>
<evidence type="ECO:0000259" key="6">
    <source>
        <dbReference type="Pfam" id="PF02656"/>
    </source>
</evidence>
<keyword evidence="4 5" id="KW-0472">Membrane</keyword>
<comment type="subcellular location">
    <subcellularLocation>
        <location evidence="1">Endomembrane system</location>
        <topology evidence="1">Multi-pass membrane protein</topology>
    </subcellularLocation>
</comment>
<sequence>MDNAQNKDLILREKLAIQRTILANQSTFLSFLRTSMYFLVAGLSMKSLLKIESALSIQIIFFGCSFILLTVGIINYFRQSIKIKESEIHIGNYKKEHLD</sequence>
<dbReference type="EMBL" id="CP030850">
    <property type="protein sequence ID" value="AXE18066.1"/>
    <property type="molecule type" value="Genomic_DNA"/>
</dbReference>
<dbReference type="GO" id="GO:0012505">
    <property type="term" value="C:endomembrane system"/>
    <property type="evidence" value="ECO:0007669"/>
    <property type="project" value="UniProtKB-SubCell"/>
</dbReference>
<keyword evidence="3 5" id="KW-1133">Transmembrane helix</keyword>
<feature type="transmembrane region" description="Helical" evidence="5">
    <location>
        <begin position="21"/>
        <end position="43"/>
    </location>
</feature>
<keyword evidence="2 5" id="KW-0812">Transmembrane</keyword>
<dbReference type="InterPro" id="IPR003807">
    <property type="entry name" value="DUF202"/>
</dbReference>
<feature type="transmembrane region" description="Helical" evidence="5">
    <location>
        <begin position="55"/>
        <end position="77"/>
    </location>
</feature>